<dbReference type="Pfam" id="PF01262">
    <property type="entry name" value="AlaDh_PNT_C"/>
    <property type="match status" value="1"/>
</dbReference>
<feature type="active site" description="Proton donor/acceptor" evidence="6">
    <location>
        <position position="270"/>
    </location>
</feature>
<dbReference type="InterPro" id="IPR007886">
    <property type="entry name" value="AlaDH/PNT_N"/>
</dbReference>
<dbReference type="Gene3D" id="3.40.50.720">
    <property type="entry name" value="NAD(P)-binding Rossmann-like Domain"/>
    <property type="match status" value="2"/>
</dbReference>
<comment type="cofactor">
    <cofactor evidence="9">
        <name>Mg(2+)</name>
        <dbReference type="ChEBI" id="CHEBI:18420"/>
    </cofactor>
    <text evidence="9">Binds 1 Mg(2+) ion per subunit.</text>
</comment>
<reference evidence="12 13" key="1">
    <citation type="submission" date="2019-03" db="EMBL/GenBank/DDBJ databases">
        <title>Metabolic potential of uncultured bacteria and archaea associated with petroleum seepage in deep-sea sediments.</title>
        <authorList>
            <person name="Dong X."/>
            <person name="Hubert C."/>
        </authorList>
    </citation>
    <scope>NUCLEOTIDE SEQUENCE [LARGE SCALE GENOMIC DNA]</scope>
    <source>
        <strain evidence="12">E44_bin3</strain>
    </source>
</reference>
<dbReference type="PANTHER" id="PTHR42795">
    <property type="entry name" value="ALANINE DEHYDROGENASE"/>
    <property type="match status" value="1"/>
</dbReference>
<dbReference type="InterPro" id="IPR008143">
    <property type="entry name" value="Ala_DH/PNT_CS2"/>
</dbReference>
<dbReference type="GO" id="GO:0000166">
    <property type="term" value="F:nucleotide binding"/>
    <property type="evidence" value="ECO:0007669"/>
    <property type="project" value="UniProtKB-KW"/>
</dbReference>
<evidence type="ECO:0000313" key="12">
    <source>
        <dbReference type="EMBL" id="TET30111.1"/>
    </source>
</evidence>
<dbReference type="SUPFAM" id="SSF51735">
    <property type="entry name" value="NAD(P)-binding Rossmann-fold domains"/>
    <property type="match status" value="1"/>
</dbReference>
<gene>
    <name evidence="12" type="primary">ald</name>
    <name evidence="12" type="ORF">E3J68_00960</name>
</gene>
<name>A0A523TJG1_UNCAE</name>
<feature type="binding site" evidence="7">
    <location>
        <position position="75"/>
    </location>
    <ligand>
        <name>substrate</name>
    </ligand>
</feature>
<feature type="binding site" evidence="9">
    <location>
        <position position="323"/>
    </location>
    <ligand>
        <name>Mg(2+)</name>
        <dbReference type="ChEBI" id="CHEBI:18420"/>
    </ligand>
</feature>
<dbReference type="EMBL" id="SOJT01000049">
    <property type="protein sequence ID" value="TET30111.1"/>
    <property type="molecule type" value="Genomic_DNA"/>
</dbReference>
<evidence type="ECO:0000259" key="11">
    <source>
        <dbReference type="SMART" id="SM01003"/>
    </source>
</evidence>
<dbReference type="Proteomes" id="UP000316517">
    <property type="component" value="Unassembled WGS sequence"/>
</dbReference>
<feature type="domain" description="Alanine dehydrogenase/pyridine nucleotide transhydrogenase N-terminal" evidence="11">
    <location>
        <begin position="4"/>
        <end position="137"/>
    </location>
</feature>
<evidence type="ECO:0000256" key="3">
    <source>
        <dbReference type="ARBA" id="ARBA00023002"/>
    </source>
</evidence>
<dbReference type="SMART" id="SM01003">
    <property type="entry name" value="AlaDh_PNT_N"/>
    <property type="match status" value="1"/>
</dbReference>
<evidence type="ECO:0000313" key="13">
    <source>
        <dbReference type="Proteomes" id="UP000316517"/>
    </source>
</evidence>
<evidence type="ECO:0000256" key="8">
    <source>
        <dbReference type="PIRSR" id="PIRSR000183-3"/>
    </source>
</evidence>
<keyword evidence="8" id="KW-0547">Nucleotide-binding</keyword>
<dbReference type="FunFam" id="3.40.50.720:FF:000049">
    <property type="entry name" value="Alanine dehydrogenase"/>
    <property type="match status" value="1"/>
</dbReference>
<dbReference type="Pfam" id="PF05222">
    <property type="entry name" value="AlaDh_PNT_N"/>
    <property type="match status" value="1"/>
</dbReference>
<feature type="binding site" evidence="8">
    <location>
        <position position="134"/>
    </location>
    <ligand>
        <name>NAD(+)</name>
        <dbReference type="ChEBI" id="CHEBI:57540"/>
    </ligand>
</feature>
<comment type="catalytic activity">
    <reaction evidence="5">
        <text>L-alanine + NAD(+) + H2O = pyruvate + NH4(+) + NADH + H(+)</text>
        <dbReference type="Rhea" id="RHEA:18405"/>
        <dbReference type="ChEBI" id="CHEBI:15361"/>
        <dbReference type="ChEBI" id="CHEBI:15377"/>
        <dbReference type="ChEBI" id="CHEBI:15378"/>
        <dbReference type="ChEBI" id="CHEBI:28938"/>
        <dbReference type="ChEBI" id="CHEBI:57540"/>
        <dbReference type="ChEBI" id="CHEBI:57945"/>
        <dbReference type="ChEBI" id="CHEBI:57972"/>
        <dbReference type="EC" id="1.4.1.1"/>
    </reaction>
</comment>
<dbReference type="AlphaFoldDB" id="A0A523TJG1"/>
<feature type="binding site" evidence="8">
    <location>
        <begin position="239"/>
        <end position="240"/>
    </location>
    <ligand>
        <name>NAD(+)</name>
        <dbReference type="ChEBI" id="CHEBI:57540"/>
    </ligand>
</feature>
<dbReference type="PANTHER" id="PTHR42795:SF1">
    <property type="entry name" value="ALANINE DEHYDROGENASE"/>
    <property type="match status" value="1"/>
</dbReference>
<feature type="binding site" evidence="8">
    <location>
        <position position="220"/>
    </location>
    <ligand>
        <name>NAD(+)</name>
        <dbReference type="ChEBI" id="CHEBI:57540"/>
    </ligand>
</feature>
<dbReference type="InterPro" id="IPR007698">
    <property type="entry name" value="AlaDH/PNT_NAD(H)-bd"/>
</dbReference>
<organism evidence="12 13">
    <name type="scientific">Aerophobetes bacterium</name>
    <dbReference type="NCBI Taxonomy" id="2030807"/>
    <lineage>
        <taxon>Bacteria</taxon>
        <taxon>Candidatus Aerophobota</taxon>
    </lineage>
</organism>
<proteinExistence type="inferred from homology"/>
<dbReference type="InterPro" id="IPR036291">
    <property type="entry name" value="NAD(P)-bd_dom_sf"/>
</dbReference>
<evidence type="ECO:0000256" key="5">
    <source>
        <dbReference type="PIRNR" id="PIRNR000183"/>
    </source>
</evidence>
<feature type="domain" description="Alanine dehydrogenase/pyridine nucleotide transhydrogenase NAD(H)-binding" evidence="10">
    <location>
        <begin position="149"/>
        <end position="297"/>
    </location>
</feature>
<dbReference type="NCBIfam" id="TIGR00518">
    <property type="entry name" value="alaDH"/>
    <property type="match status" value="1"/>
</dbReference>
<dbReference type="InterPro" id="IPR008141">
    <property type="entry name" value="Ala_DH"/>
</dbReference>
<accession>A0A523TJG1</accession>
<feature type="active site" description="Proton donor/acceptor" evidence="6">
    <location>
        <position position="96"/>
    </location>
</feature>
<sequence>MIIGVPKEIKEEEYRVAIIPAGVRTLTAEGHQVLIEKSAGEGSGISDEEYKKTGARIAETREEIFDKADLILKVKEPLPSEYHIFKEGQILFTYLHLASNPELTHALMKSGIVAIAYETVQTEDGALPLLVPMSEIAGKIAAHIGAYYLGKPQGGKGILMGGAPGVPPAHVVVIGGGTVGACASLVAAGMGAKVTLLELKLDRIRSLEHIMPKNVTLLASNHYNIEKAIQEADIVIGAVLIPGAKAPRVVSEEMVKQMKPGSVLVDVAIDQGGCVETSRPTTHRDPVYQVYHVIHYCVSNIPGAFPYTSTFALANATFPYLLEIANKGYKRAIRESFALRQGVNISRGKINYQPVAESQGLKYYPVEKIV</sequence>
<feature type="binding site" evidence="8">
    <location>
        <begin position="267"/>
        <end position="270"/>
    </location>
    <ligand>
        <name>NAD(+)</name>
        <dbReference type="ChEBI" id="CHEBI:57540"/>
    </ligand>
</feature>
<feature type="binding site" evidence="8">
    <location>
        <position position="279"/>
    </location>
    <ligand>
        <name>NAD(+)</name>
        <dbReference type="ChEBI" id="CHEBI:57540"/>
    </ligand>
</feature>
<protein>
    <recommendedName>
        <fullName evidence="2 5">Alanine dehydrogenase</fullName>
        <ecNumber evidence="2 5">1.4.1.1</ecNumber>
    </recommendedName>
</protein>
<comment type="caution">
    <text evidence="12">The sequence shown here is derived from an EMBL/GenBank/DDBJ whole genome shotgun (WGS) entry which is preliminary data.</text>
</comment>
<evidence type="ECO:0000256" key="1">
    <source>
        <dbReference type="ARBA" id="ARBA00005689"/>
    </source>
</evidence>
<evidence type="ECO:0000256" key="2">
    <source>
        <dbReference type="ARBA" id="ARBA00012897"/>
    </source>
</evidence>
<evidence type="ECO:0000259" key="10">
    <source>
        <dbReference type="SMART" id="SM01002"/>
    </source>
</evidence>
<dbReference type="GO" id="GO:0046872">
    <property type="term" value="F:metal ion binding"/>
    <property type="evidence" value="ECO:0007669"/>
    <property type="project" value="UniProtKB-KW"/>
</dbReference>
<dbReference type="GO" id="GO:0000286">
    <property type="term" value="F:alanine dehydrogenase activity"/>
    <property type="evidence" value="ECO:0007669"/>
    <property type="project" value="UniProtKB-UniRule"/>
</dbReference>
<evidence type="ECO:0000256" key="6">
    <source>
        <dbReference type="PIRSR" id="PIRSR000183-1"/>
    </source>
</evidence>
<dbReference type="EC" id="1.4.1.1" evidence="2 5"/>
<keyword evidence="9" id="KW-0460">Magnesium</keyword>
<feature type="binding site" evidence="7">
    <location>
        <position position="15"/>
    </location>
    <ligand>
        <name>substrate</name>
    </ligand>
</feature>
<feature type="binding site" evidence="8">
    <location>
        <position position="203"/>
    </location>
    <ligand>
        <name>NAD(+)</name>
        <dbReference type="ChEBI" id="CHEBI:57540"/>
    </ligand>
</feature>
<keyword evidence="9" id="KW-0479">Metal-binding</keyword>
<keyword evidence="3 5" id="KW-0560">Oxidoreductase</keyword>
<dbReference type="GO" id="GO:0005886">
    <property type="term" value="C:plasma membrane"/>
    <property type="evidence" value="ECO:0007669"/>
    <property type="project" value="TreeGrafter"/>
</dbReference>
<dbReference type="CDD" id="cd05305">
    <property type="entry name" value="L-AlaDH"/>
    <property type="match status" value="1"/>
</dbReference>
<keyword evidence="4 5" id="KW-0520">NAD</keyword>
<dbReference type="PROSITE" id="PS00837">
    <property type="entry name" value="ALADH_PNT_2"/>
    <property type="match status" value="1"/>
</dbReference>
<dbReference type="SMART" id="SM01002">
    <property type="entry name" value="AlaDh_PNT_C"/>
    <property type="match status" value="1"/>
</dbReference>
<evidence type="ECO:0000256" key="7">
    <source>
        <dbReference type="PIRSR" id="PIRSR000183-2"/>
    </source>
</evidence>
<dbReference type="GO" id="GO:0042853">
    <property type="term" value="P:L-alanine catabolic process"/>
    <property type="evidence" value="ECO:0007669"/>
    <property type="project" value="InterPro"/>
</dbReference>
<dbReference type="SUPFAM" id="SSF52283">
    <property type="entry name" value="Formate/glycerate dehydrogenase catalytic domain-like"/>
    <property type="match status" value="1"/>
</dbReference>
<dbReference type="PIRSF" id="PIRSF000183">
    <property type="entry name" value="Alanine_dh"/>
    <property type="match status" value="1"/>
</dbReference>
<evidence type="ECO:0000256" key="4">
    <source>
        <dbReference type="ARBA" id="ARBA00023027"/>
    </source>
</evidence>
<comment type="similarity">
    <text evidence="1 5">Belongs to the AlaDH/PNT family.</text>
</comment>
<evidence type="ECO:0000256" key="9">
    <source>
        <dbReference type="PIRSR" id="PIRSR000183-4"/>
    </source>
</evidence>